<dbReference type="AlphaFoldDB" id="A0A3N4Z8X5"/>
<evidence type="ECO:0000256" key="2">
    <source>
        <dbReference type="ARBA" id="ARBA00007935"/>
    </source>
</evidence>
<evidence type="ECO:0000256" key="5">
    <source>
        <dbReference type="ARBA" id="ARBA00022692"/>
    </source>
</evidence>
<accession>A0A3N4Z8X5</accession>
<evidence type="ECO:0000256" key="1">
    <source>
        <dbReference type="ARBA" id="ARBA00004651"/>
    </source>
</evidence>
<comment type="subcellular location">
    <subcellularLocation>
        <location evidence="1">Cell membrane</location>
        <topology evidence="1">Multi-pass membrane protein</topology>
    </subcellularLocation>
</comment>
<protein>
    <submittedName>
        <fullName evidence="9">Iron complex transport system permease protein</fullName>
    </submittedName>
</protein>
<evidence type="ECO:0000256" key="7">
    <source>
        <dbReference type="ARBA" id="ARBA00023136"/>
    </source>
</evidence>
<dbReference type="InterPro" id="IPR000522">
    <property type="entry name" value="ABC_transptr_permease_BtuC"/>
</dbReference>
<feature type="transmembrane region" description="Helical" evidence="8">
    <location>
        <begin position="81"/>
        <end position="99"/>
    </location>
</feature>
<comment type="caution">
    <text evidence="9">The sequence shown here is derived from an EMBL/GenBank/DDBJ whole genome shotgun (WGS) entry which is preliminary data.</text>
</comment>
<keyword evidence="7 8" id="KW-0472">Membrane</keyword>
<dbReference type="RefSeq" id="WP_170175310.1">
    <property type="nucleotide sequence ID" value="NZ_RKRA01000001.1"/>
</dbReference>
<evidence type="ECO:0000256" key="8">
    <source>
        <dbReference type="SAM" id="Phobius"/>
    </source>
</evidence>
<feature type="transmembrane region" description="Helical" evidence="8">
    <location>
        <begin position="31"/>
        <end position="50"/>
    </location>
</feature>
<feature type="transmembrane region" description="Helical" evidence="8">
    <location>
        <begin position="288"/>
        <end position="308"/>
    </location>
</feature>
<keyword evidence="10" id="KW-1185">Reference proteome</keyword>
<evidence type="ECO:0000313" key="10">
    <source>
        <dbReference type="Proteomes" id="UP000280726"/>
    </source>
</evidence>
<gene>
    <name evidence="9" type="ORF">EDD32_2882</name>
</gene>
<dbReference type="PANTHER" id="PTHR30472">
    <property type="entry name" value="FERRIC ENTEROBACTIN TRANSPORT SYSTEM PERMEASE PROTEIN"/>
    <property type="match status" value="1"/>
</dbReference>
<dbReference type="Gene3D" id="1.10.3470.10">
    <property type="entry name" value="ABC transporter involved in vitamin B12 uptake, BtuC"/>
    <property type="match status" value="1"/>
</dbReference>
<name>A0A3N4Z8X5_9MICO</name>
<dbReference type="SUPFAM" id="SSF81345">
    <property type="entry name" value="ABC transporter involved in vitamin B12 uptake, BtuC"/>
    <property type="match status" value="1"/>
</dbReference>
<dbReference type="EMBL" id="RKRA01000001">
    <property type="protein sequence ID" value="RPF28356.1"/>
    <property type="molecule type" value="Genomic_DNA"/>
</dbReference>
<organism evidence="9 10">
    <name type="scientific">Georgenia muralis</name>
    <dbReference type="NCBI Taxonomy" id="154117"/>
    <lineage>
        <taxon>Bacteria</taxon>
        <taxon>Bacillati</taxon>
        <taxon>Actinomycetota</taxon>
        <taxon>Actinomycetes</taxon>
        <taxon>Micrococcales</taxon>
        <taxon>Bogoriellaceae</taxon>
        <taxon>Georgenia</taxon>
    </lineage>
</organism>
<feature type="transmembrane region" description="Helical" evidence="8">
    <location>
        <begin position="163"/>
        <end position="184"/>
    </location>
</feature>
<dbReference type="GO" id="GO:0022857">
    <property type="term" value="F:transmembrane transporter activity"/>
    <property type="evidence" value="ECO:0007669"/>
    <property type="project" value="InterPro"/>
</dbReference>
<proteinExistence type="inferred from homology"/>
<evidence type="ECO:0000313" key="9">
    <source>
        <dbReference type="EMBL" id="RPF28356.1"/>
    </source>
</evidence>
<dbReference type="GO" id="GO:0005886">
    <property type="term" value="C:plasma membrane"/>
    <property type="evidence" value="ECO:0007669"/>
    <property type="project" value="UniProtKB-SubCell"/>
</dbReference>
<evidence type="ECO:0000256" key="4">
    <source>
        <dbReference type="ARBA" id="ARBA00022475"/>
    </source>
</evidence>
<dbReference type="InterPro" id="IPR037294">
    <property type="entry name" value="ABC_BtuC-like"/>
</dbReference>
<comment type="similarity">
    <text evidence="2">Belongs to the binding-protein-dependent transport system permease family. FecCD subfamily.</text>
</comment>
<keyword evidence="5 8" id="KW-0812">Transmembrane</keyword>
<dbReference type="PANTHER" id="PTHR30472:SF24">
    <property type="entry name" value="FERRIC ENTEROBACTIN TRANSPORT SYSTEM PERMEASE PROTEIN FEPG"/>
    <property type="match status" value="1"/>
</dbReference>
<feature type="transmembrane region" description="Helical" evidence="8">
    <location>
        <begin position="254"/>
        <end position="282"/>
    </location>
</feature>
<reference evidence="9 10" key="1">
    <citation type="submission" date="2018-11" db="EMBL/GenBank/DDBJ databases">
        <title>Sequencing the genomes of 1000 actinobacteria strains.</title>
        <authorList>
            <person name="Klenk H.-P."/>
        </authorList>
    </citation>
    <scope>NUCLEOTIDE SEQUENCE [LARGE SCALE GENOMIC DNA]</scope>
    <source>
        <strain evidence="9 10">DSM 14418</strain>
    </source>
</reference>
<keyword evidence="3" id="KW-0813">Transport</keyword>
<sequence length="348" mass="34333">MTAAAVAAATAPRPVPDPAGALRRAVRRRRLVLTALVAAGLLLAWVTLTVGGHAGDLLRLVSGQAGAGESFVLERLRLPRLALGAGVGVALALSGALFQTVLRNPLASPDILGVSGGASLAAAAAILLGGLSGAGVSLAALAGAVVAAVAIYLLAWRDGVSGYRFVLIGVAVAFVVNAGLGYLVSRAGINDVREVLVWTVGSIGTPAWDEVAVLAVALAALVPGVALLAPRLRILQLGDDAAAGLGVRVEAARLTALGVAVALAAAATALAGPVAFVAFVSAPVARRLLPGLALVPSAVVGVVLVLAADLAAQHLLAQPVPVGIVTGVVGAPYLLWLLATGNREGRGA</sequence>
<feature type="transmembrane region" description="Helical" evidence="8">
    <location>
        <begin position="137"/>
        <end position="156"/>
    </location>
</feature>
<dbReference type="Pfam" id="PF01032">
    <property type="entry name" value="FecCD"/>
    <property type="match status" value="1"/>
</dbReference>
<dbReference type="GO" id="GO:0033214">
    <property type="term" value="P:siderophore-iron import into cell"/>
    <property type="evidence" value="ECO:0007669"/>
    <property type="project" value="TreeGrafter"/>
</dbReference>
<feature type="transmembrane region" description="Helical" evidence="8">
    <location>
        <begin position="111"/>
        <end position="131"/>
    </location>
</feature>
<keyword evidence="6 8" id="KW-1133">Transmembrane helix</keyword>
<evidence type="ECO:0000256" key="3">
    <source>
        <dbReference type="ARBA" id="ARBA00022448"/>
    </source>
</evidence>
<feature type="transmembrane region" description="Helical" evidence="8">
    <location>
        <begin position="320"/>
        <end position="339"/>
    </location>
</feature>
<feature type="transmembrane region" description="Helical" evidence="8">
    <location>
        <begin position="211"/>
        <end position="229"/>
    </location>
</feature>
<keyword evidence="4" id="KW-1003">Cell membrane</keyword>
<evidence type="ECO:0000256" key="6">
    <source>
        <dbReference type="ARBA" id="ARBA00022989"/>
    </source>
</evidence>
<dbReference type="Proteomes" id="UP000280726">
    <property type="component" value="Unassembled WGS sequence"/>
</dbReference>